<accession>A0A5K7Z319</accession>
<dbReference type="AlphaFoldDB" id="A0A5K7Z319"/>
<evidence type="ECO:0000313" key="4">
    <source>
        <dbReference type="Proteomes" id="UP000427769"/>
    </source>
</evidence>
<proteinExistence type="predicted"/>
<sequence length="81" mass="8183">MKKSLLTFLIVFSLLGSMSSSASDGLIQEVSLSESSAVAVAADNPPAKEKASSSSMPGSAVMLLIATGLVGLAGVSRKNNR</sequence>
<organism evidence="3 4">
    <name type="scientific">Desulfosarcina widdelii</name>
    <dbReference type="NCBI Taxonomy" id="947919"/>
    <lineage>
        <taxon>Bacteria</taxon>
        <taxon>Pseudomonadati</taxon>
        <taxon>Thermodesulfobacteriota</taxon>
        <taxon>Desulfobacteria</taxon>
        <taxon>Desulfobacterales</taxon>
        <taxon>Desulfosarcinaceae</taxon>
        <taxon>Desulfosarcina</taxon>
    </lineage>
</organism>
<feature type="transmembrane region" description="Helical" evidence="1">
    <location>
        <begin position="56"/>
        <end position="75"/>
    </location>
</feature>
<dbReference type="RefSeq" id="WP_155302990.1">
    <property type="nucleotide sequence ID" value="NZ_AP021875.1"/>
</dbReference>
<keyword evidence="4" id="KW-1185">Reference proteome</keyword>
<gene>
    <name evidence="3" type="ORF">DSCW_13380</name>
</gene>
<dbReference type="KEGG" id="dwd:DSCW_13380"/>
<feature type="signal peptide" evidence="2">
    <location>
        <begin position="1"/>
        <end position="22"/>
    </location>
</feature>
<keyword evidence="1" id="KW-0812">Transmembrane</keyword>
<name>A0A5K7Z319_9BACT</name>
<evidence type="ECO:0000256" key="2">
    <source>
        <dbReference type="SAM" id="SignalP"/>
    </source>
</evidence>
<reference evidence="3 4" key="1">
    <citation type="submission" date="2019-11" db="EMBL/GenBank/DDBJ databases">
        <title>Comparative genomics of hydrocarbon-degrading Desulfosarcina strains.</title>
        <authorList>
            <person name="Watanabe M."/>
            <person name="Kojima H."/>
            <person name="Fukui M."/>
        </authorList>
    </citation>
    <scope>NUCLEOTIDE SEQUENCE [LARGE SCALE GENOMIC DNA]</scope>
    <source>
        <strain evidence="3 4">PP31</strain>
    </source>
</reference>
<evidence type="ECO:0000313" key="3">
    <source>
        <dbReference type="EMBL" id="BBO73921.1"/>
    </source>
</evidence>
<feature type="chain" id="PRO_5024311582" description="Gram-positive cocci surface proteins LPxTG domain-containing protein" evidence="2">
    <location>
        <begin position="23"/>
        <end position="81"/>
    </location>
</feature>
<dbReference type="EMBL" id="AP021875">
    <property type="protein sequence ID" value="BBO73921.1"/>
    <property type="molecule type" value="Genomic_DNA"/>
</dbReference>
<keyword evidence="2" id="KW-0732">Signal</keyword>
<keyword evidence="1" id="KW-1133">Transmembrane helix</keyword>
<protein>
    <recommendedName>
        <fullName evidence="5">Gram-positive cocci surface proteins LPxTG domain-containing protein</fullName>
    </recommendedName>
</protein>
<dbReference type="Proteomes" id="UP000427769">
    <property type="component" value="Chromosome"/>
</dbReference>
<evidence type="ECO:0008006" key="5">
    <source>
        <dbReference type="Google" id="ProtNLM"/>
    </source>
</evidence>
<keyword evidence="1" id="KW-0472">Membrane</keyword>
<evidence type="ECO:0000256" key="1">
    <source>
        <dbReference type="SAM" id="Phobius"/>
    </source>
</evidence>